<dbReference type="EMBL" id="KV417621">
    <property type="protein sequence ID" value="KZP14152.1"/>
    <property type="molecule type" value="Genomic_DNA"/>
</dbReference>
<dbReference type="STRING" id="436010.A0A166CZ79"/>
<dbReference type="GO" id="GO:0012505">
    <property type="term" value="C:endomembrane system"/>
    <property type="evidence" value="ECO:0007669"/>
    <property type="project" value="UniProtKB-SubCell"/>
</dbReference>
<dbReference type="GO" id="GO:0022857">
    <property type="term" value="F:transmembrane transporter activity"/>
    <property type="evidence" value="ECO:0007669"/>
    <property type="project" value="InterPro"/>
</dbReference>
<name>A0A166CZ79_9AGAM</name>
<dbReference type="CDD" id="cd17502">
    <property type="entry name" value="MFS_Azr1_MDR_like"/>
    <property type="match status" value="1"/>
</dbReference>
<feature type="transmembrane region" description="Helical" evidence="8">
    <location>
        <begin position="278"/>
        <end position="295"/>
    </location>
</feature>
<feature type="transmembrane region" description="Helical" evidence="8">
    <location>
        <begin position="527"/>
        <end position="547"/>
    </location>
</feature>
<feature type="transmembrane region" description="Helical" evidence="8">
    <location>
        <begin position="381"/>
        <end position="401"/>
    </location>
</feature>
<evidence type="ECO:0000256" key="5">
    <source>
        <dbReference type="ARBA" id="ARBA00022989"/>
    </source>
</evidence>
<dbReference type="OrthoDB" id="10021397at2759"/>
<feature type="transmembrane region" description="Helical" evidence="8">
    <location>
        <begin position="211"/>
        <end position="231"/>
    </location>
</feature>
<dbReference type="PRINTS" id="PR01036">
    <property type="entry name" value="TCRTETB"/>
</dbReference>
<evidence type="ECO:0000256" key="4">
    <source>
        <dbReference type="ARBA" id="ARBA00022692"/>
    </source>
</evidence>
<dbReference type="SUPFAM" id="SSF103473">
    <property type="entry name" value="MFS general substrate transporter"/>
    <property type="match status" value="1"/>
</dbReference>
<evidence type="ECO:0000313" key="11">
    <source>
        <dbReference type="Proteomes" id="UP000076532"/>
    </source>
</evidence>
<evidence type="ECO:0000256" key="1">
    <source>
        <dbReference type="ARBA" id="ARBA00004127"/>
    </source>
</evidence>
<feature type="transmembrane region" description="Helical" evidence="8">
    <location>
        <begin position="452"/>
        <end position="470"/>
    </location>
</feature>
<evidence type="ECO:0000256" key="3">
    <source>
        <dbReference type="ARBA" id="ARBA00022448"/>
    </source>
</evidence>
<keyword evidence="6 8" id="KW-0472">Membrane</keyword>
<feature type="transmembrane region" description="Helical" evidence="8">
    <location>
        <begin position="315"/>
        <end position="336"/>
    </location>
</feature>
<comment type="subcellular location">
    <subcellularLocation>
        <location evidence="1">Endomembrane system</location>
        <topology evidence="1">Multi-pass membrane protein</topology>
    </subcellularLocation>
</comment>
<dbReference type="Proteomes" id="UP000076532">
    <property type="component" value="Unassembled WGS sequence"/>
</dbReference>
<feature type="transmembrane region" description="Helical" evidence="8">
    <location>
        <begin position="356"/>
        <end position="374"/>
    </location>
</feature>
<dbReference type="Gene3D" id="1.20.1720.10">
    <property type="entry name" value="Multidrug resistance protein D"/>
    <property type="match status" value="1"/>
</dbReference>
<feature type="domain" description="Major facilitator superfamily (MFS) profile" evidence="9">
    <location>
        <begin position="56"/>
        <end position="551"/>
    </location>
</feature>
<feature type="transmembrane region" description="Helical" evidence="8">
    <location>
        <begin position="243"/>
        <end position="266"/>
    </location>
</feature>
<comment type="similarity">
    <text evidence="2">Belongs to the major facilitator superfamily.</text>
</comment>
<dbReference type="InterPro" id="IPR011701">
    <property type="entry name" value="MFS"/>
</dbReference>
<evidence type="ECO:0000256" key="6">
    <source>
        <dbReference type="ARBA" id="ARBA00023136"/>
    </source>
</evidence>
<evidence type="ECO:0000259" key="9">
    <source>
        <dbReference type="PROSITE" id="PS50850"/>
    </source>
</evidence>
<dbReference type="FunFam" id="1.20.1720.10:FF:000013">
    <property type="entry name" value="Related to multidrug resistance proteins"/>
    <property type="match status" value="1"/>
</dbReference>
<dbReference type="PROSITE" id="PS50850">
    <property type="entry name" value="MFS"/>
    <property type="match status" value="1"/>
</dbReference>
<dbReference type="PANTHER" id="PTHR23501">
    <property type="entry name" value="MAJOR FACILITATOR SUPERFAMILY"/>
    <property type="match status" value="1"/>
</dbReference>
<keyword evidence="4 8" id="KW-0812">Transmembrane</keyword>
<organism evidence="10 11">
    <name type="scientific">Athelia psychrophila</name>
    <dbReference type="NCBI Taxonomy" id="1759441"/>
    <lineage>
        <taxon>Eukaryota</taxon>
        <taxon>Fungi</taxon>
        <taxon>Dikarya</taxon>
        <taxon>Basidiomycota</taxon>
        <taxon>Agaricomycotina</taxon>
        <taxon>Agaricomycetes</taxon>
        <taxon>Agaricomycetidae</taxon>
        <taxon>Atheliales</taxon>
        <taxon>Atheliaceae</taxon>
        <taxon>Athelia</taxon>
    </lineage>
</organism>
<gene>
    <name evidence="10" type="ORF">FIBSPDRAFT_752240</name>
</gene>
<feature type="region of interest" description="Disordered" evidence="7">
    <location>
        <begin position="570"/>
        <end position="590"/>
    </location>
</feature>
<dbReference type="InterPro" id="IPR036259">
    <property type="entry name" value="MFS_trans_sf"/>
</dbReference>
<reference evidence="10 11" key="1">
    <citation type="journal article" date="2016" name="Mol. Biol. Evol.">
        <title>Comparative Genomics of Early-Diverging Mushroom-Forming Fungi Provides Insights into the Origins of Lignocellulose Decay Capabilities.</title>
        <authorList>
            <person name="Nagy L.G."/>
            <person name="Riley R."/>
            <person name="Tritt A."/>
            <person name="Adam C."/>
            <person name="Daum C."/>
            <person name="Floudas D."/>
            <person name="Sun H."/>
            <person name="Yadav J.S."/>
            <person name="Pangilinan J."/>
            <person name="Larsson K.H."/>
            <person name="Matsuura K."/>
            <person name="Barry K."/>
            <person name="Labutti K."/>
            <person name="Kuo R."/>
            <person name="Ohm R.A."/>
            <person name="Bhattacharya S.S."/>
            <person name="Shirouzu T."/>
            <person name="Yoshinaga Y."/>
            <person name="Martin F.M."/>
            <person name="Grigoriev I.V."/>
            <person name="Hibbett D.S."/>
        </authorList>
    </citation>
    <scope>NUCLEOTIDE SEQUENCE [LARGE SCALE GENOMIC DNA]</scope>
    <source>
        <strain evidence="10 11">CBS 109695</strain>
    </source>
</reference>
<accession>A0A166CZ79</accession>
<evidence type="ECO:0000313" key="10">
    <source>
        <dbReference type="EMBL" id="KZP14152.1"/>
    </source>
</evidence>
<dbReference type="GO" id="GO:0005886">
    <property type="term" value="C:plasma membrane"/>
    <property type="evidence" value="ECO:0007669"/>
    <property type="project" value="TreeGrafter"/>
</dbReference>
<feature type="transmembrane region" description="Helical" evidence="8">
    <location>
        <begin position="145"/>
        <end position="167"/>
    </location>
</feature>
<protein>
    <submittedName>
        <fullName evidence="10">MFS general substrate transporter</fullName>
    </submittedName>
</protein>
<evidence type="ECO:0000256" key="7">
    <source>
        <dbReference type="SAM" id="MobiDB-lite"/>
    </source>
</evidence>
<dbReference type="Pfam" id="PF07690">
    <property type="entry name" value="MFS_1"/>
    <property type="match status" value="1"/>
</dbReference>
<sequence>MSPTVFTESPRLSHGLPTATTVTPALSQLDITPTESKHLVLTDQTNLLPFRTIVTVFLGLASCVVVSSLDSVVVATALPTVSEAFHAGSVISWVPSAYFLTSTAFQPMYGRLSDIFGRKAALFFAMATFAVGSLAAGFSRNIIELIIFRGVAGAGGGGILSLAQIIVSDIVSLQDRGKYQGIIGTVTGLANAIGPPLGGALAEKASWRWCFWINIPIALASMVIIQFALPLKRVQGDIKRKLLAIDYLGAALTLAGCTLIILPLIWGGVTFPWGSAKIIAPLLAGLLVVILFCLWEWRGARLPIVPMHIFKHKTVTGVLICMFVNGFIFYSSLFYLPQFFQVALGFSPIRAGTFVLPIPLGLSVANISAGYIVSRTSRYRVFIYSGFLLWAIGCGCISTITPATPKALVVFLMVISGLGAGMTQQTSTIAAQASVPRKDMSVVTAMRNFTRLLGSTLSIAISATLINNVLRKFMTSIQIPSASISVIVDNPALLRVSGNTSDLSSLGIAPSEAALILSHGYNRGFKYLFIMHACLAVFAAFVSFMMVQEKSLLRGDEEELRQDASQAMKLVERRRKRAEQGIESGDDKAL</sequence>
<evidence type="ECO:0000256" key="8">
    <source>
        <dbReference type="SAM" id="Phobius"/>
    </source>
</evidence>
<keyword evidence="11" id="KW-1185">Reference proteome</keyword>
<keyword evidence="3" id="KW-0813">Transport</keyword>
<evidence type="ECO:0000256" key="2">
    <source>
        <dbReference type="ARBA" id="ARBA00008335"/>
    </source>
</evidence>
<dbReference type="Gene3D" id="1.20.1250.20">
    <property type="entry name" value="MFS general substrate transporter like domains"/>
    <property type="match status" value="1"/>
</dbReference>
<proteinExistence type="inferred from homology"/>
<dbReference type="AlphaFoldDB" id="A0A166CZ79"/>
<feature type="transmembrane region" description="Helical" evidence="8">
    <location>
        <begin position="53"/>
        <end position="78"/>
    </location>
</feature>
<feature type="transmembrane region" description="Helical" evidence="8">
    <location>
        <begin position="121"/>
        <end position="139"/>
    </location>
</feature>
<dbReference type="PANTHER" id="PTHR23501:SF189">
    <property type="entry name" value="DRUG TRANSPORTER, PUTATIVE (AFU_ORTHOLOGUE AFUA_4G03920)-RELATED"/>
    <property type="match status" value="1"/>
</dbReference>
<feature type="transmembrane region" description="Helical" evidence="8">
    <location>
        <begin position="90"/>
        <end position="109"/>
    </location>
</feature>
<dbReference type="InterPro" id="IPR020846">
    <property type="entry name" value="MFS_dom"/>
</dbReference>
<keyword evidence="5 8" id="KW-1133">Transmembrane helix</keyword>